<feature type="compositionally biased region" description="Polar residues" evidence="1">
    <location>
        <begin position="982"/>
        <end position="993"/>
    </location>
</feature>
<feature type="region of interest" description="Disordered" evidence="1">
    <location>
        <begin position="375"/>
        <end position="401"/>
    </location>
</feature>
<reference evidence="4" key="1">
    <citation type="submission" date="2018-07" db="EMBL/GenBank/DDBJ databases">
        <authorList>
            <person name="Quirk P.G."/>
            <person name="Krulwich T.A."/>
        </authorList>
    </citation>
    <scope>NUCLEOTIDE SEQUENCE</scope>
    <source>
        <strain evidence="4">Anand</strain>
    </source>
</reference>
<sequence>MFPQKLTFQELTFPQKLIFLILYLYLKMSSIGLSISSIGLSMLYEILVAESKYECRGVEYRSRLKSVYNQMLREHENHHEPTYKLTKQCFNKYIEALGDSVRVLDPTEIQSTDLELCYGIHQYVFPKIPEFTLLDFKFLDRWNKFYNVLPAQFKQTERRIKRMNEKQKTYQMIKRRYIKDSDSSSESDESNIKSNDPILITEHDFYTLESSVTVTGPTASNGPEDSSSTNTKGANEDTSTVGPSTVTKNTTTKDIKDTEGITGKDTKDSEDIGNKETTGTVGASTVTEEHINIDENMDIIDSNIIIPILTNKEVEINEESIVFGMMDEEKLNDWVSTTSFDNYLQLFKLIYHYDNTLDYFNTEINFPVTVTGPTATNSTEDSTTVRDTSTNGGTIGASTVTEGKGANNTFTNLGKGANSMGTKCTTTNSTNSSNSSNSKYDMLDINDFYKKSNPKVLSGNFLHNLDHFDPNSIYGNYYLPNSSITVTGPTATTGIGPTTSTILPGPTATTVTTVTSTNNITKDPIGASTVTEGKGANSTAMECTNTKDSKGVNTKETPIGVDDEEVVEDISIDGPSTVTEDTVMEEIYRIKSYSINFMEVNTKYYYNSRGLFEVHSNAYIKEPFISRIMKGNIEQNTGLYQELQLLLKRIFSLKRKITGNCLICSGWNLLHGIALTFCEFCEDKIYNSDPSILLKIYEIRRYLVSTVYPIVGYNYNTTNLFINSELIKDWEHQLKLQNVSIQSLINVGSTFPKASLHDSRFLPNPILLPFNICNTINTFQFPKINHNTITNNRTMDSRDIVDSSRTVDSRDSVDTVDSMNTVDPVDIENDKEMDIEYIKSEITTPNNYTSSNINNTHSIHTTSIQSTSSLSSTQSINSSTSSTSSTSTNSNSMNMIGYNLMDIINYRRNYRGKLLNDFFEDIYNNYHSKLISQRSNQLINHYNYIIKSGLLPSTPNIILNSSFDGDNISTVVPTTVTPGKGANSTAMECTKGNSSSTEDSSVSGTVGASTVMENKNMKEYYDENVSYILSRLPLDNDLIKLSFYHRGIYLTKSNNLKTFNFIHIAKIFGFHFHNTNGVSNGTVDGNGTMGTVDTKGVNAKTNSINDDDEEIYNWHEILYRNINKENYLINNQQLYNYNLIHSFINQTLNTDTMDNTLDTDMVIEDNTVVPGTSNTEETGVGVPDTVMEDNTLDIDMVIEENSTTNGTMGKGDNTKGIEFTNTTKDTTNSTTKDITGREPDPVTDDTVMKDIIEELYEKELLQNMHTIILKNFINTRKLKIGYPTSLEMYILNIPDSIMDCNMYDGIGKGFSYSLENIIYNLALLSSFIKIGTVNKRKKYYKSI</sequence>
<feature type="compositionally biased region" description="Low complexity" evidence="1">
    <location>
        <begin position="1220"/>
        <end position="1233"/>
    </location>
</feature>
<evidence type="ECO:0000313" key="3">
    <source>
        <dbReference type="EMBL" id="SVP90874.1"/>
    </source>
</evidence>
<dbReference type="EMBL" id="UIVT01000002">
    <property type="protein sequence ID" value="SVP90874.1"/>
    <property type="molecule type" value="Genomic_DNA"/>
</dbReference>
<dbReference type="EMBL" id="UIVS01000002">
    <property type="protein sequence ID" value="SVP91444.1"/>
    <property type="molecule type" value="Genomic_DNA"/>
</dbReference>
<keyword evidence="2" id="KW-1133">Transmembrane helix</keyword>
<organism evidence="4">
    <name type="scientific">Theileria annulata</name>
    <dbReference type="NCBI Taxonomy" id="5874"/>
    <lineage>
        <taxon>Eukaryota</taxon>
        <taxon>Sar</taxon>
        <taxon>Alveolata</taxon>
        <taxon>Apicomplexa</taxon>
        <taxon>Aconoidasida</taxon>
        <taxon>Piroplasmida</taxon>
        <taxon>Theileriidae</taxon>
        <taxon>Theileria</taxon>
    </lineage>
</organism>
<accession>A0A3B0MNP0</accession>
<proteinExistence type="predicted"/>
<dbReference type="VEuPathDB" id="PiroplasmaDB:TA13970"/>
<feature type="compositionally biased region" description="Polar residues" evidence="1">
    <location>
        <begin position="213"/>
        <end position="244"/>
    </location>
</feature>
<protein>
    <submittedName>
        <fullName evidence="4">Uncharacterized protein</fullName>
    </submittedName>
</protein>
<feature type="compositionally biased region" description="Basic and acidic residues" evidence="1">
    <location>
        <begin position="801"/>
        <end position="813"/>
    </location>
</feature>
<feature type="region of interest" description="Disordered" evidence="1">
    <location>
        <begin position="801"/>
        <end position="821"/>
    </location>
</feature>
<name>A0A3B0MNP0_THEAN</name>
<keyword evidence="2" id="KW-0472">Membrane</keyword>
<feature type="region of interest" description="Disordered" evidence="1">
    <location>
        <begin position="864"/>
        <end position="891"/>
    </location>
</feature>
<evidence type="ECO:0000256" key="1">
    <source>
        <dbReference type="SAM" id="MobiDB-lite"/>
    </source>
</evidence>
<feature type="region of interest" description="Disordered" evidence="1">
    <location>
        <begin position="982"/>
        <end position="1005"/>
    </location>
</feature>
<feature type="region of interest" description="Disordered" evidence="1">
    <location>
        <begin position="213"/>
        <end position="281"/>
    </location>
</feature>
<feature type="region of interest" description="Disordered" evidence="1">
    <location>
        <begin position="1202"/>
        <end position="1242"/>
    </location>
</feature>
<feature type="compositionally biased region" description="Basic and acidic residues" evidence="1">
    <location>
        <begin position="251"/>
        <end position="274"/>
    </location>
</feature>
<evidence type="ECO:0000256" key="2">
    <source>
        <dbReference type="SAM" id="Phobius"/>
    </source>
</evidence>
<keyword evidence="2" id="KW-0812">Transmembrane</keyword>
<evidence type="ECO:0000313" key="4">
    <source>
        <dbReference type="EMBL" id="SVP91444.1"/>
    </source>
</evidence>
<feature type="region of interest" description="Disordered" evidence="1">
    <location>
        <begin position="177"/>
        <end position="196"/>
    </location>
</feature>
<feature type="compositionally biased region" description="Low complexity" evidence="1">
    <location>
        <begin position="994"/>
        <end position="1005"/>
    </location>
</feature>
<feature type="transmembrane region" description="Helical" evidence="2">
    <location>
        <begin position="20"/>
        <end position="44"/>
    </location>
</feature>
<gene>
    <name evidence="3" type="ORF">TAT_000158500</name>
    <name evidence="4" type="ORF">TAV_000158700</name>
</gene>